<evidence type="ECO:0000256" key="8">
    <source>
        <dbReference type="ARBA" id="ARBA00022840"/>
    </source>
</evidence>
<keyword evidence="14" id="KW-1185">Reference proteome</keyword>
<reference evidence="13 14" key="1">
    <citation type="journal article" date="2004" name="Proc. Natl. Acad. Sci. U.S.A.">
        <title>The diploid genome sequence of Candida albicans.</title>
        <authorList>
            <person name="Jones T."/>
            <person name="Federspiel N.A."/>
            <person name="Chibana H."/>
            <person name="Dungan J."/>
            <person name="Kalman S."/>
            <person name="Magee B.B."/>
            <person name="Newport G."/>
            <person name="Thorstenson Y.R."/>
            <person name="Agabian N."/>
            <person name="Magee P.T."/>
            <person name="Davis R.W."/>
            <person name="Scherer S."/>
        </authorList>
    </citation>
    <scope>NUCLEOTIDE SEQUENCE [LARGE SCALE GENOMIC DNA]</scope>
    <source>
        <strain evidence="14">SC5314 / ATCC MYA-2876</strain>
    </source>
</reference>
<organism evidence="13 14">
    <name type="scientific">Candida albicans (strain SC5314 / ATCC MYA-2876)</name>
    <name type="common">Yeast</name>
    <dbReference type="NCBI Taxonomy" id="237561"/>
    <lineage>
        <taxon>Eukaryota</taxon>
        <taxon>Fungi</taxon>
        <taxon>Dikarya</taxon>
        <taxon>Ascomycota</taxon>
        <taxon>Saccharomycotina</taxon>
        <taxon>Pichiomycetes</taxon>
        <taxon>Debaryomycetaceae</taxon>
        <taxon>Candida/Lodderomyces clade</taxon>
        <taxon>Candida</taxon>
    </lineage>
</organism>
<keyword evidence="8" id="KW-0067">ATP-binding</keyword>
<keyword evidence="5" id="KW-0677">Repeat</keyword>
<dbReference type="GO" id="GO:0005770">
    <property type="term" value="C:late endosome"/>
    <property type="evidence" value="ECO:0000318"/>
    <property type="project" value="GO_Central"/>
</dbReference>
<dbReference type="STRING" id="237561.A0A1D8PPK3"/>
<dbReference type="PROSITE" id="PS00108">
    <property type="entry name" value="PROTEIN_KINASE_ST"/>
    <property type="match status" value="1"/>
</dbReference>
<dbReference type="InterPro" id="IPR045162">
    <property type="entry name" value="Vps15-like"/>
</dbReference>
<dbReference type="FunCoup" id="A0A1D8PPK3">
    <property type="interactions" value="879"/>
</dbReference>
<dbReference type="AlphaFoldDB" id="A0A1D8PPK3"/>
<reference evidence="13 14" key="3">
    <citation type="journal article" date="2013" name="Genome Biol.">
        <title>Assembly of a phased diploid Candida albicans genome facilitates allele-specific measurements and provides a simple model for repeat and indel structure.</title>
        <authorList>
            <person name="Muzzey D."/>
            <person name="Schwartz K."/>
            <person name="Weissman J.S."/>
            <person name="Sherlock G."/>
        </authorList>
    </citation>
    <scope>NUCLEOTIDE SEQUENCE [LARGE SCALE GENOMIC DNA]</scope>
    <source>
        <strain evidence="14">SC5314 / ATCC MYA-2876</strain>
    </source>
</reference>
<dbReference type="GO" id="GO:0042147">
    <property type="term" value="P:retrograde transport, endosome to Golgi"/>
    <property type="evidence" value="ECO:0000315"/>
    <property type="project" value="CGD"/>
</dbReference>
<evidence type="ECO:0000256" key="4">
    <source>
        <dbReference type="ARBA" id="ARBA00022679"/>
    </source>
</evidence>
<dbReference type="InterPro" id="IPR008271">
    <property type="entry name" value="Ser/Thr_kinase_AS"/>
</dbReference>
<dbReference type="InterPro" id="IPR011009">
    <property type="entry name" value="Kinase-like_dom_sf"/>
</dbReference>
<dbReference type="InterPro" id="IPR015943">
    <property type="entry name" value="WD40/YVTN_repeat-like_dom_sf"/>
</dbReference>
<dbReference type="GO" id="GO:0034271">
    <property type="term" value="C:phosphatidylinositol 3-kinase complex, class III, type I"/>
    <property type="evidence" value="ECO:0000318"/>
    <property type="project" value="GO_Central"/>
</dbReference>
<dbReference type="GO" id="GO:0004674">
    <property type="term" value="F:protein serine/threonine kinase activity"/>
    <property type="evidence" value="ECO:0000318"/>
    <property type="project" value="GO_Central"/>
</dbReference>
<dbReference type="Gene3D" id="1.25.10.10">
    <property type="entry name" value="Leucine-rich Repeat Variant"/>
    <property type="match status" value="1"/>
</dbReference>
<sequence>MGQKLSLLAPSAPTVAVSSYVDALHNYQYVEVINNSRFLKTIKAIDKTTGNLVTIKLLIKPASPNYSIQLQQVIELMVKQSSLLYPFKNALPWHRLIETDRAGYVVRQMIKTNLYDRLSIRPFLEPIEKLFITYQILKIINEIHSLNIHHGDLKLENFLITSWNWLLLSDFSNLLKPTYIPEDNPNQYSFYFDTSGRRLCYIAPERFYNSQDHPKHISNFNDDGSFTMKNSVTDAMDLFSTGCVIAELYNDGEPTFTLSQLFKFMKNEYTPDLSGIYNKDIVTIIGKLIKLDPNERSSAREILDENKGTCFPEFFYSFLYDFMEMLNNQENFVLNANNDNISISDMKISYIYDNFGLISKSLKFQYSMDESNFSRDDILPMKLNLETMPFNYRIKQSKFIDDDSQEAALILLNVVTSFSQTLKQVNSKIKCCELIVALSERIRDESKLDRAIPYLCLFLDEYIEGAFHQQEGPQTASKVVCMALYSLTTLLMSCSYINPINMLIFPEYILPKIYNLLTVKSDSSSQRLVNCAVAVCLPYLAATAKRFWIMSKAFKNTNNALSTLVSPEDAMQSFSNLSLTKDQLDSKFKEITILLLTDSESPVKISLLNNILPLCQFFGQDKTNDIILPHLISYLNDTDQELRLAFLSSVLQMGPFIGVLSFEQYILPLLVQTIGDGEQFVVLKVLEIFNMFVKERLINPRTEFNALDVYKELLLNSINLLLHPNEWIRQSVINLIISVSANLTDADKYCFLYPLIKRFLSYDLSIIDWNTLYPCLTKPLTKQIYDLAITWSLNSTSKSLFWQQKNFSMLTTKQSGNNITKKMKKMISFNKDMGKSVYLPQMMSELTFANGSNQKSNSTIPLSSEDKQWLLKLKSIGLDDKSLWKILALRDYIYHVGRSPTSTLNKRLKATTNEISILPRNIFFTVVYRSEPLSISNGTREERILGSNAEETVSIRTSSRRGSNSLILPQLERVTASVQTVEANIMGEMETHNSGVNKDGWFNDSNTSHKVFSVSNSKIIVSHIKHTYTGENPYILNFLKNPKFQPNLSDFEEFGKTIIKHQYSQQQQQQQNQNQQQLKTIDMLPPMNVLVASFRSSDKDNRLEEINALAVCPTSEFFVTGSSTGSLKVWDSLKMEKLVTVKNANLSIELNSSVCSITFLPNRFVVIVTTNDGTIRLFRIDVMRNSKSKKIVRYLKMHLIRKYIHGNDHDGSGNCNGTKKYHRPIEQIKFLQDNYIIGVDATEQKIIMLDIITMTISSELQHPLIYGIINTFIVYKDYWLLVGTDKGVLTLWDLRFKIIVKSWHVKNNENNERLGSINNLELLSNSIKLFETKNDGGSSGGSSSAYFALSGNDDISIWELPSLECKAILKTSNAVMNSSTIMKYSLIEYKDDGNEDELFIEEIIDDIELDIDHEYDRKLNLNVLTMKFFQFNTNNNNNNVDYLMCSTGSNRVILFNLTSIQDSVVLKSDNTIFNTRYYNNVVIIDPVFANDQTLLNGTTKTNMYNVVKLVDHLFEPFHMIITIDRNNCVKLYKAANC</sequence>
<dbReference type="PROSITE" id="PS50082">
    <property type="entry name" value="WD_REPEATS_2"/>
    <property type="match status" value="1"/>
</dbReference>
<dbReference type="InterPro" id="IPR001680">
    <property type="entry name" value="WD40_rpt"/>
</dbReference>
<evidence type="ECO:0000256" key="9">
    <source>
        <dbReference type="PROSITE-ProRule" id="PRU00103"/>
    </source>
</evidence>
<dbReference type="InterPro" id="IPR055231">
    <property type="entry name" value="2AA_helical"/>
</dbReference>
<dbReference type="SMART" id="SM00220">
    <property type="entry name" value="S_TKc"/>
    <property type="match status" value="1"/>
</dbReference>
<evidence type="ECO:0000256" key="5">
    <source>
        <dbReference type="ARBA" id="ARBA00022737"/>
    </source>
</evidence>
<dbReference type="InterPro" id="IPR011989">
    <property type="entry name" value="ARM-like"/>
</dbReference>
<name>A0A1D8PPK3_CANAL</name>
<dbReference type="PANTHER" id="PTHR17583:SF0">
    <property type="entry name" value="PHOSPHOINOSITIDE 3-KINASE REGULATORY SUBUNIT 4"/>
    <property type="match status" value="1"/>
</dbReference>
<dbReference type="FunFam" id="1.10.510.10:FF:002826">
    <property type="entry name" value="Ubiquitin-binding serine/threonine protein kinase"/>
    <property type="match status" value="1"/>
</dbReference>
<dbReference type="InParanoid" id="A0A1D8PPK3"/>
<dbReference type="VEuPathDB" id="FungiDB:C6_01190C_A"/>
<evidence type="ECO:0000313" key="14">
    <source>
        <dbReference type="Proteomes" id="UP000000559"/>
    </source>
</evidence>
<evidence type="ECO:0000256" key="7">
    <source>
        <dbReference type="ARBA" id="ARBA00022777"/>
    </source>
</evidence>
<dbReference type="Pfam" id="PF00400">
    <property type="entry name" value="WD40"/>
    <property type="match status" value="1"/>
</dbReference>
<keyword evidence="2 13" id="KW-0723">Serine/threonine-protein kinase</keyword>
<dbReference type="Gene3D" id="1.10.510.10">
    <property type="entry name" value="Transferase(Phosphotransferase) domain 1"/>
    <property type="match status" value="1"/>
</dbReference>
<dbReference type="GO" id="GO:0006623">
    <property type="term" value="P:protein targeting to vacuole"/>
    <property type="evidence" value="ECO:0000318"/>
    <property type="project" value="GO_Central"/>
</dbReference>
<dbReference type="EMBL" id="CP017628">
    <property type="protein sequence ID" value="AOW30065.1"/>
    <property type="molecule type" value="Genomic_DNA"/>
</dbReference>
<dbReference type="CGD" id="CAL0000193001">
    <property type="gene designation" value="VPS15"/>
</dbReference>
<dbReference type="PROSITE" id="PS50077">
    <property type="entry name" value="HEAT_REPEAT"/>
    <property type="match status" value="1"/>
</dbReference>
<dbReference type="SMART" id="SM00320">
    <property type="entry name" value="WD40"/>
    <property type="match status" value="3"/>
</dbReference>
<dbReference type="EC" id="2.7.11.1" evidence="1"/>
<dbReference type="InterPro" id="IPR036322">
    <property type="entry name" value="WD40_repeat_dom_sf"/>
</dbReference>
<evidence type="ECO:0000313" key="12">
    <source>
        <dbReference type="CGD" id="CAL0000193001"/>
    </source>
</evidence>
<dbReference type="PANTHER" id="PTHR17583">
    <property type="entry name" value="PHOSPHOINOSITIDE 3-KINASE REGULATORY SUBUNIT 4"/>
    <property type="match status" value="1"/>
</dbReference>
<evidence type="ECO:0000256" key="6">
    <source>
        <dbReference type="ARBA" id="ARBA00022741"/>
    </source>
</evidence>
<dbReference type="GeneID" id="3644040"/>
<dbReference type="OrthoDB" id="242910at2759"/>
<dbReference type="RefSeq" id="XP_714336.2">
    <property type="nucleotide sequence ID" value="XM_709243.2"/>
</dbReference>
<evidence type="ECO:0000256" key="1">
    <source>
        <dbReference type="ARBA" id="ARBA00012513"/>
    </source>
</evidence>
<feature type="repeat" description="WD" evidence="10">
    <location>
        <begin position="1099"/>
        <end position="1140"/>
    </location>
</feature>
<dbReference type="InterPro" id="IPR016024">
    <property type="entry name" value="ARM-type_fold"/>
</dbReference>
<dbReference type="SUPFAM" id="SSF48371">
    <property type="entry name" value="ARM repeat"/>
    <property type="match status" value="1"/>
</dbReference>
<reference evidence="13 14" key="2">
    <citation type="journal article" date="2007" name="Genome Biol.">
        <title>Assembly of the Candida albicans genome into sixteen supercontigs aligned on the eight chromosomes.</title>
        <authorList>
            <person name="van het Hoog M."/>
            <person name="Rast T.J."/>
            <person name="Martchenko M."/>
            <person name="Grindle S."/>
            <person name="Dignard D."/>
            <person name="Hogues H."/>
            <person name="Cuomo C."/>
            <person name="Berriman M."/>
            <person name="Scherer S."/>
            <person name="Magee B.B."/>
            <person name="Whiteway M."/>
            <person name="Chibana H."/>
            <person name="Nantel A."/>
            <person name="Magee P.T."/>
        </authorList>
    </citation>
    <scope>GENOME REANNOTATION</scope>
    <source>
        <strain evidence="14">SC5314 / ATCC MYA-2876</strain>
    </source>
</reference>
<feature type="domain" description="Protein kinase" evidence="11">
    <location>
        <begin position="27"/>
        <end position="315"/>
    </location>
</feature>
<dbReference type="SUPFAM" id="SSF56112">
    <property type="entry name" value="Protein kinase-like (PK-like)"/>
    <property type="match status" value="1"/>
</dbReference>
<dbReference type="GO" id="GO:0045324">
    <property type="term" value="P:late endosome to vacuole transport"/>
    <property type="evidence" value="ECO:0000318"/>
    <property type="project" value="GO_Central"/>
</dbReference>
<protein>
    <recommendedName>
        <fullName evidence="1">non-specific serine/threonine protein kinase</fullName>
        <ecNumber evidence="1">2.7.11.1</ecNumber>
    </recommendedName>
</protein>
<keyword evidence="4" id="KW-0808">Transferase</keyword>
<keyword evidence="7 13" id="KW-0418">Kinase</keyword>
<dbReference type="Pfam" id="PF22956">
    <property type="entry name" value="VPS15-like_hel"/>
    <property type="match status" value="1"/>
</dbReference>
<dbReference type="Gene3D" id="2.130.10.10">
    <property type="entry name" value="YVTN repeat-like/Quinoprotein amine dehydrogenase"/>
    <property type="match status" value="1"/>
</dbReference>
<feature type="repeat" description="HEAT" evidence="9">
    <location>
        <begin position="627"/>
        <end position="665"/>
    </location>
</feature>
<dbReference type="KEGG" id="cal:CAALFM_C601190CA"/>
<evidence type="ECO:0000256" key="10">
    <source>
        <dbReference type="PROSITE-ProRule" id="PRU00221"/>
    </source>
</evidence>
<proteinExistence type="predicted"/>
<dbReference type="GO" id="GO:0005829">
    <property type="term" value="C:cytosol"/>
    <property type="evidence" value="ECO:0007669"/>
    <property type="project" value="GOC"/>
</dbReference>
<evidence type="ECO:0000256" key="3">
    <source>
        <dbReference type="ARBA" id="ARBA00022574"/>
    </source>
</evidence>
<dbReference type="PROSITE" id="PS50011">
    <property type="entry name" value="PROTEIN_KINASE_DOM"/>
    <property type="match status" value="1"/>
</dbReference>
<dbReference type="GO" id="GO:0034272">
    <property type="term" value="C:phosphatidylinositol 3-kinase complex, class III, type II"/>
    <property type="evidence" value="ECO:0000318"/>
    <property type="project" value="GO_Central"/>
</dbReference>
<dbReference type="SUPFAM" id="SSF50978">
    <property type="entry name" value="WD40 repeat-like"/>
    <property type="match status" value="1"/>
</dbReference>
<keyword evidence="6" id="KW-0547">Nucleotide-binding</keyword>
<accession>A0A1D8PPK3</accession>
<evidence type="ECO:0000256" key="2">
    <source>
        <dbReference type="ARBA" id="ARBA00022527"/>
    </source>
</evidence>
<evidence type="ECO:0000259" key="11">
    <source>
        <dbReference type="PROSITE" id="PS50011"/>
    </source>
</evidence>
<dbReference type="Proteomes" id="UP000000559">
    <property type="component" value="Chromosome 6"/>
</dbReference>
<dbReference type="InterPro" id="IPR021133">
    <property type="entry name" value="HEAT_type_2"/>
</dbReference>
<dbReference type="InterPro" id="IPR000719">
    <property type="entry name" value="Prot_kinase_dom"/>
</dbReference>
<evidence type="ECO:0000313" key="13">
    <source>
        <dbReference type="EMBL" id="AOW30065.1"/>
    </source>
</evidence>
<dbReference type="GO" id="GO:0000425">
    <property type="term" value="P:pexophagy"/>
    <property type="evidence" value="ECO:0000318"/>
    <property type="project" value="GO_Central"/>
</dbReference>
<gene>
    <name evidence="12 13" type="primary">VPS15</name>
    <name evidence="13" type="ordered locus">CAALFM_C601190CA</name>
    <name evidence="12" type="ordered locus">orf19.7773</name>
</gene>
<dbReference type="GO" id="GO:0005524">
    <property type="term" value="F:ATP binding"/>
    <property type="evidence" value="ECO:0007669"/>
    <property type="project" value="InterPro"/>
</dbReference>
<dbReference type="GO" id="GO:0071561">
    <property type="term" value="C:nucleus-vacuole junction"/>
    <property type="evidence" value="ECO:0000318"/>
    <property type="project" value="GO_Central"/>
</dbReference>
<dbReference type="Pfam" id="PF00069">
    <property type="entry name" value="Pkinase"/>
    <property type="match status" value="1"/>
</dbReference>
<keyword evidence="3 10" id="KW-0853">WD repeat</keyword>